<keyword evidence="5" id="KW-0597">Phosphoprotein</keyword>
<evidence type="ECO:0000259" key="16">
    <source>
        <dbReference type="PROSITE" id="PS50846"/>
    </source>
</evidence>
<feature type="transmembrane region" description="Helical" evidence="15">
    <location>
        <begin position="683"/>
        <end position="702"/>
    </location>
</feature>
<dbReference type="Gene3D" id="3.40.50.1000">
    <property type="entry name" value="HAD superfamily/HAD-like"/>
    <property type="match status" value="1"/>
</dbReference>
<comment type="similarity">
    <text evidence="2 15">Belongs to the cation transport ATPase (P-type) (TC 3.A.3) family. Type IB subfamily.</text>
</comment>
<dbReference type="OrthoDB" id="8428253at2"/>
<dbReference type="EMBL" id="VTWH01000001">
    <property type="protein sequence ID" value="KAA0971800.1"/>
    <property type="molecule type" value="Genomic_DNA"/>
</dbReference>
<dbReference type="SUPFAM" id="SSF81665">
    <property type="entry name" value="Calcium ATPase, transmembrane domain M"/>
    <property type="match status" value="1"/>
</dbReference>
<evidence type="ECO:0000256" key="3">
    <source>
        <dbReference type="ARBA" id="ARBA00022448"/>
    </source>
</evidence>
<dbReference type="NCBIfam" id="TIGR01494">
    <property type="entry name" value="ATPase_P-type"/>
    <property type="match status" value="2"/>
</dbReference>
<evidence type="ECO:0000313" key="17">
    <source>
        <dbReference type="EMBL" id="KAA0971800.1"/>
    </source>
</evidence>
<keyword evidence="14 15" id="KW-0472">Membrane</keyword>
<dbReference type="Gene3D" id="3.30.70.100">
    <property type="match status" value="1"/>
</dbReference>
<keyword evidence="11" id="KW-1278">Translocase</keyword>
<keyword evidence="3" id="KW-0813">Transport</keyword>
<keyword evidence="6 15" id="KW-0812">Transmembrane</keyword>
<comment type="caution">
    <text evidence="17">The sequence shown here is derived from an EMBL/GenBank/DDBJ whole genome shotgun (WGS) entry which is preliminary data.</text>
</comment>
<dbReference type="InterPro" id="IPR006121">
    <property type="entry name" value="HMA_dom"/>
</dbReference>
<evidence type="ECO:0000256" key="4">
    <source>
        <dbReference type="ARBA" id="ARBA00022475"/>
    </source>
</evidence>
<feature type="transmembrane region" description="Helical" evidence="15">
    <location>
        <begin position="110"/>
        <end position="130"/>
    </location>
</feature>
<dbReference type="NCBIfam" id="TIGR01512">
    <property type="entry name" value="ATPase-IB2_Cd"/>
    <property type="match status" value="1"/>
</dbReference>
<dbReference type="GO" id="GO:0043682">
    <property type="term" value="F:P-type divalent copper transporter activity"/>
    <property type="evidence" value="ECO:0007669"/>
    <property type="project" value="TreeGrafter"/>
</dbReference>
<keyword evidence="13" id="KW-0406">Ion transport</keyword>
<proteinExistence type="inferred from homology"/>
<dbReference type="CDD" id="cd00371">
    <property type="entry name" value="HMA"/>
    <property type="match status" value="1"/>
</dbReference>
<evidence type="ECO:0000256" key="6">
    <source>
        <dbReference type="ARBA" id="ARBA00022692"/>
    </source>
</evidence>
<dbReference type="GO" id="GO:0005886">
    <property type="term" value="C:plasma membrane"/>
    <property type="evidence" value="ECO:0007669"/>
    <property type="project" value="UniProtKB-SubCell"/>
</dbReference>
<dbReference type="NCBIfam" id="TIGR01511">
    <property type="entry name" value="ATPase-IB1_Cu"/>
    <property type="match status" value="1"/>
</dbReference>
<dbReference type="InterPro" id="IPR001757">
    <property type="entry name" value="P_typ_ATPase"/>
</dbReference>
<dbReference type="GO" id="GO:0016887">
    <property type="term" value="F:ATP hydrolysis activity"/>
    <property type="evidence" value="ECO:0007669"/>
    <property type="project" value="InterPro"/>
</dbReference>
<dbReference type="Pfam" id="PF00403">
    <property type="entry name" value="HMA"/>
    <property type="match status" value="1"/>
</dbReference>
<dbReference type="SUPFAM" id="SSF81653">
    <property type="entry name" value="Calcium ATPase, transduction domain A"/>
    <property type="match status" value="1"/>
</dbReference>
<dbReference type="AlphaFoldDB" id="A0A5B0E237"/>
<dbReference type="GO" id="GO:0055070">
    <property type="term" value="P:copper ion homeostasis"/>
    <property type="evidence" value="ECO:0007669"/>
    <property type="project" value="TreeGrafter"/>
</dbReference>
<dbReference type="SUPFAM" id="SSF56784">
    <property type="entry name" value="HAD-like"/>
    <property type="match status" value="1"/>
</dbReference>
<dbReference type="InterPro" id="IPR023299">
    <property type="entry name" value="ATPase_P-typ_cyto_dom_N"/>
</dbReference>
<dbReference type="InterPro" id="IPR018303">
    <property type="entry name" value="ATPase_P-typ_P_site"/>
</dbReference>
<keyword evidence="4 15" id="KW-1003">Cell membrane</keyword>
<dbReference type="InterPro" id="IPR036412">
    <property type="entry name" value="HAD-like_sf"/>
</dbReference>
<evidence type="ECO:0000256" key="5">
    <source>
        <dbReference type="ARBA" id="ARBA00022553"/>
    </source>
</evidence>
<evidence type="ECO:0000256" key="15">
    <source>
        <dbReference type="RuleBase" id="RU362081"/>
    </source>
</evidence>
<feature type="transmembrane region" description="Helical" evidence="15">
    <location>
        <begin position="390"/>
        <end position="414"/>
    </location>
</feature>
<evidence type="ECO:0000256" key="10">
    <source>
        <dbReference type="ARBA" id="ARBA00022842"/>
    </source>
</evidence>
<feature type="domain" description="HMA" evidence="16">
    <location>
        <begin position="26"/>
        <end position="91"/>
    </location>
</feature>
<reference evidence="17 18" key="1">
    <citation type="submission" date="2019-08" db="EMBL/GenBank/DDBJ databases">
        <title>Aureimonas fodiniaquatilis sp. nov., isolated from a coal mine wastewater.</title>
        <authorList>
            <person name="Kim W."/>
        </authorList>
    </citation>
    <scope>NUCLEOTIDE SEQUENCE [LARGE SCALE GENOMIC DNA]</scope>
    <source>
        <strain evidence="17 18">CAU 1482</strain>
    </source>
</reference>
<dbReference type="PROSITE" id="PS50846">
    <property type="entry name" value="HMA_2"/>
    <property type="match status" value="1"/>
</dbReference>
<dbReference type="Proteomes" id="UP000324738">
    <property type="component" value="Unassembled WGS sequence"/>
</dbReference>
<evidence type="ECO:0000256" key="14">
    <source>
        <dbReference type="ARBA" id="ARBA00023136"/>
    </source>
</evidence>
<dbReference type="NCBIfam" id="TIGR01525">
    <property type="entry name" value="ATPase-IB_hvy"/>
    <property type="match status" value="1"/>
</dbReference>
<evidence type="ECO:0000256" key="8">
    <source>
        <dbReference type="ARBA" id="ARBA00022741"/>
    </source>
</evidence>
<keyword evidence="18" id="KW-1185">Reference proteome</keyword>
<evidence type="ECO:0000256" key="1">
    <source>
        <dbReference type="ARBA" id="ARBA00004651"/>
    </source>
</evidence>
<evidence type="ECO:0000256" key="11">
    <source>
        <dbReference type="ARBA" id="ARBA00022967"/>
    </source>
</evidence>
<dbReference type="GO" id="GO:0005524">
    <property type="term" value="F:ATP binding"/>
    <property type="evidence" value="ECO:0007669"/>
    <property type="project" value="UniProtKB-UniRule"/>
</dbReference>
<dbReference type="Pfam" id="PF00122">
    <property type="entry name" value="E1-E2_ATPase"/>
    <property type="match status" value="1"/>
</dbReference>
<feature type="transmembrane region" description="Helical" evidence="15">
    <location>
        <begin position="142"/>
        <end position="159"/>
    </location>
</feature>
<feature type="transmembrane region" description="Helical" evidence="15">
    <location>
        <begin position="359"/>
        <end position="378"/>
    </location>
</feature>
<organism evidence="17 18">
    <name type="scientific">Aureimonas fodinaquatilis</name>
    <dbReference type="NCBI Taxonomy" id="2565783"/>
    <lineage>
        <taxon>Bacteria</taxon>
        <taxon>Pseudomonadati</taxon>
        <taxon>Pseudomonadota</taxon>
        <taxon>Alphaproteobacteria</taxon>
        <taxon>Hyphomicrobiales</taxon>
        <taxon>Aurantimonadaceae</taxon>
        <taxon>Aureimonas</taxon>
    </lineage>
</organism>
<dbReference type="SUPFAM" id="SSF55008">
    <property type="entry name" value="HMA, heavy metal-associated domain"/>
    <property type="match status" value="1"/>
</dbReference>
<dbReference type="Gene3D" id="3.40.1110.10">
    <property type="entry name" value="Calcium-transporting ATPase, cytoplasmic domain N"/>
    <property type="match status" value="1"/>
</dbReference>
<evidence type="ECO:0000256" key="12">
    <source>
        <dbReference type="ARBA" id="ARBA00022989"/>
    </source>
</evidence>
<feature type="transmembrane region" description="Helical" evidence="15">
    <location>
        <begin position="179"/>
        <end position="197"/>
    </location>
</feature>
<keyword evidence="7 15" id="KW-0479">Metal-binding</keyword>
<dbReference type="PRINTS" id="PR00119">
    <property type="entry name" value="CATATPASE"/>
</dbReference>
<dbReference type="InterPro" id="IPR023298">
    <property type="entry name" value="ATPase_P-typ_TM_dom_sf"/>
</dbReference>
<dbReference type="InterPro" id="IPR059000">
    <property type="entry name" value="ATPase_P-type_domA"/>
</dbReference>
<dbReference type="EC" id="3.6.3.3" evidence="17"/>
<name>A0A5B0E237_9HYPH</name>
<evidence type="ECO:0000256" key="7">
    <source>
        <dbReference type="ARBA" id="ARBA00022723"/>
    </source>
</evidence>
<dbReference type="InterPro" id="IPR023214">
    <property type="entry name" value="HAD_sf"/>
</dbReference>
<dbReference type="PANTHER" id="PTHR43520">
    <property type="entry name" value="ATP7, ISOFORM B"/>
    <property type="match status" value="1"/>
</dbReference>
<feature type="transmembrane region" description="Helical" evidence="15">
    <location>
        <begin position="708"/>
        <end position="729"/>
    </location>
</feature>
<gene>
    <name evidence="17" type="primary">cadA</name>
    <name evidence="17" type="ORF">FPY71_01320</name>
</gene>
<dbReference type="Gene3D" id="2.70.150.10">
    <property type="entry name" value="Calcium-transporting ATPase, cytoplasmic transduction domain A"/>
    <property type="match status" value="1"/>
</dbReference>
<comment type="subcellular location">
    <subcellularLocation>
        <location evidence="1">Cell membrane</location>
        <topology evidence="1">Multi-pass membrane protein</topology>
    </subcellularLocation>
</comment>
<dbReference type="PANTHER" id="PTHR43520:SF5">
    <property type="entry name" value="CATION-TRANSPORTING P-TYPE ATPASE-RELATED"/>
    <property type="match status" value="1"/>
</dbReference>
<keyword evidence="8 15" id="KW-0547">Nucleotide-binding</keyword>
<keyword evidence="10" id="KW-0460">Magnesium</keyword>
<sequence length="742" mass="78498">MMSQSIAFVHEGIDPSLLRQNEQGQTLAEFLVSDMHCAGCIAKVERTTRSIDGVVAARANLTTRRLSVTLSPGFPPERVLSALLDAGREARPFDPAILRDNPVDRETRQLVSAMAVAGFASANIMLLSVSVWSGAEGATRDMFHWLSALIALPTIAYSGRPFFSSAWRALRHGRTNMDVPIAIGVLGATALSLYETATSGRHAWFDGSVMLLFFLLVGRLLDHRMRAMAHASAARLLSLTPSIATLVQPGGILRHISITAIQPGDVIRALPGERIAIDGEVVHGSSDVDRAILTGESVPEAVQPGCNVHAGVMNLTGMLDIRATARSSQTLLADIVRLMEKVERPDGKFVRMADRASRLYTPVVHAAALATLCGWLLLGNAFHPSLTAAIAVLIITCPCALGLAVPAVQVVAAGRLLGAGIILKDGAGLEKLSEVDFVVLDKTGTLTAGRPVVVSAPPQNSESWLLAAALATGSRHPLSQCLSQQAINLAITAPQVDDLVEIPGHGVEARYEGRLIRLGRPGWVVDEDQPLQISGTEVWLSVDGQFNASFGFSDALRADAARVVAQLQKMGMPVMLLSGDAQSVAEHVAAEAGIDHFVAECLPGDKVATLQRLARDGHKVLMIGDGLNDAPALAAAHVSMSPASGADITQAAADLVFTGEQLEPVVQAIVTAKAARRKIYQNFVLSIGYNVIAVPIAVLGFATPLIAAVSMSASSIIVVGNALTLNLSARRAAKRRFKEQSR</sequence>
<dbReference type="InterPro" id="IPR027256">
    <property type="entry name" value="P-typ_ATPase_IB"/>
</dbReference>
<keyword evidence="12 15" id="KW-1133">Transmembrane helix</keyword>
<accession>A0A5B0E237</accession>
<protein>
    <submittedName>
        <fullName evidence="17">Cadmium-translocating P-type ATPase</fullName>
        <ecNumber evidence="17">3.6.3.3</ecNumber>
    </submittedName>
</protein>
<keyword evidence="17" id="KW-0378">Hydrolase</keyword>
<dbReference type="RefSeq" id="WP_149296864.1">
    <property type="nucleotide sequence ID" value="NZ_VTWH01000001.1"/>
</dbReference>
<dbReference type="PROSITE" id="PS01229">
    <property type="entry name" value="COF_2"/>
    <property type="match status" value="1"/>
</dbReference>
<feature type="transmembrane region" description="Helical" evidence="15">
    <location>
        <begin position="203"/>
        <end position="221"/>
    </location>
</feature>
<dbReference type="PROSITE" id="PS00154">
    <property type="entry name" value="ATPASE_E1_E2"/>
    <property type="match status" value="1"/>
</dbReference>
<evidence type="ECO:0000313" key="18">
    <source>
        <dbReference type="Proteomes" id="UP000324738"/>
    </source>
</evidence>
<evidence type="ECO:0000256" key="13">
    <source>
        <dbReference type="ARBA" id="ARBA00023065"/>
    </source>
</evidence>
<dbReference type="Pfam" id="PF00702">
    <property type="entry name" value="Hydrolase"/>
    <property type="match status" value="1"/>
</dbReference>
<dbReference type="InterPro" id="IPR008250">
    <property type="entry name" value="ATPase_P-typ_transduc_dom_A_sf"/>
</dbReference>
<evidence type="ECO:0000256" key="9">
    <source>
        <dbReference type="ARBA" id="ARBA00022840"/>
    </source>
</evidence>
<keyword evidence="9 15" id="KW-0067">ATP-binding</keyword>
<dbReference type="GO" id="GO:0005507">
    <property type="term" value="F:copper ion binding"/>
    <property type="evidence" value="ECO:0007669"/>
    <property type="project" value="TreeGrafter"/>
</dbReference>
<evidence type="ECO:0000256" key="2">
    <source>
        <dbReference type="ARBA" id="ARBA00006024"/>
    </source>
</evidence>
<dbReference type="InterPro" id="IPR036163">
    <property type="entry name" value="HMA_dom_sf"/>
</dbReference>